<dbReference type="Proteomes" id="UP000292886">
    <property type="component" value="Chromosome"/>
</dbReference>
<dbReference type="KEGG" id="wei:EQG49_00905"/>
<dbReference type="EMBL" id="CP037940">
    <property type="protein sequence ID" value="QBO35113.1"/>
    <property type="molecule type" value="Genomic_DNA"/>
</dbReference>
<dbReference type="RefSeq" id="WP_133362193.1">
    <property type="nucleotide sequence ID" value="NZ_CP037940.1"/>
</dbReference>
<evidence type="ECO:0000313" key="1">
    <source>
        <dbReference type="EMBL" id="QBO35113.1"/>
    </source>
</evidence>
<sequence length="67" mass="7506">MTTSAKSTLALRANAERFITDYATKEELLVLKARIGQALNDIEEGETIKIDNFYPESVPTIMKKGCR</sequence>
<evidence type="ECO:0000313" key="2">
    <source>
        <dbReference type="Proteomes" id="UP000292886"/>
    </source>
</evidence>
<keyword evidence="2" id="KW-1185">Reference proteome</keyword>
<accession>A0A4P6YR89</accession>
<gene>
    <name evidence="1" type="ORF">EQG49_00905</name>
</gene>
<proteinExistence type="predicted"/>
<dbReference type="AlphaFoldDB" id="A0A4P6YR89"/>
<protein>
    <submittedName>
        <fullName evidence="1">Uncharacterized protein</fullName>
    </submittedName>
</protein>
<reference evidence="2" key="1">
    <citation type="submission" date="2019-03" db="EMBL/GenBank/DDBJ databases">
        <title>Weissella sp. 26KH-42 Genome sequencing.</title>
        <authorList>
            <person name="Heo J."/>
            <person name="Kim S.-J."/>
            <person name="Kim J.-S."/>
            <person name="Hong S.-B."/>
            <person name="Kwon S.-W."/>
        </authorList>
    </citation>
    <scope>NUCLEOTIDE SEQUENCE [LARGE SCALE GENOMIC DNA]</scope>
    <source>
        <strain evidence="2">26KH-42</strain>
    </source>
</reference>
<organism evidence="1 2">
    <name type="scientific">Periweissella cryptocerci</name>
    <dbReference type="NCBI Taxonomy" id="2506420"/>
    <lineage>
        <taxon>Bacteria</taxon>
        <taxon>Bacillati</taxon>
        <taxon>Bacillota</taxon>
        <taxon>Bacilli</taxon>
        <taxon>Lactobacillales</taxon>
        <taxon>Lactobacillaceae</taxon>
        <taxon>Periweissella</taxon>
    </lineage>
</organism>
<name>A0A4P6YR89_9LACO</name>